<dbReference type="Pfam" id="PF01121">
    <property type="entry name" value="CoaE"/>
    <property type="match status" value="1"/>
</dbReference>
<protein>
    <recommendedName>
        <fullName evidence="5 6">Dephospho-CoA kinase</fullName>
        <ecNumber evidence="5 6">2.7.1.24</ecNumber>
    </recommendedName>
    <alternativeName>
        <fullName evidence="5">Dephosphocoenzyme A kinase</fullName>
    </alternativeName>
</protein>
<dbReference type="PANTHER" id="PTHR10695">
    <property type="entry name" value="DEPHOSPHO-COA KINASE-RELATED"/>
    <property type="match status" value="1"/>
</dbReference>
<dbReference type="InterPro" id="IPR027417">
    <property type="entry name" value="P-loop_NTPase"/>
</dbReference>
<dbReference type="PROSITE" id="PS51219">
    <property type="entry name" value="DPCK"/>
    <property type="match status" value="1"/>
</dbReference>
<dbReference type="EMBL" id="JAGGJB010000003">
    <property type="protein sequence ID" value="MDN7124347.1"/>
    <property type="molecule type" value="Genomic_DNA"/>
</dbReference>
<dbReference type="EMBL" id="JAGGJC010000001">
    <property type="protein sequence ID" value="MDN7129362.1"/>
    <property type="molecule type" value="Genomic_DNA"/>
</dbReference>
<evidence type="ECO:0000313" key="8">
    <source>
        <dbReference type="EMBL" id="MDN7129362.1"/>
    </source>
</evidence>
<evidence type="ECO:0000256" key="6">
    <source>
        <dbReference type="NCBIfam" id="TIGR00152"/>
    </source>
</evidence>
<dbReference type="GO" id="GO:0015937">
    <property type="term" value="P:coenzyme A biosynthetic process"/>
    <property type="evidence" value="ECO:0007669"/>
    <property type="project" value="UniProtKB-UniRule"/>
</dbReference>
<dbReference type="HAMAP" id="MF_00376">
    <property type="entry name" value="Dephospho_CoA_kinase"/>
    <property type="match status" value="1"/>
</dbReference>
<evidence type="ECO:0000256" key="2">
    <source>
        <dbReference type="ARBA" id="ARBA00022741"/>
    </source>
</evidence>
<comment type="similarity">
    <text evidence="1 5">Belongs to the CoaE family.</text>
</comment>
<keyword evidence="9" id="KW-1185">Reference proteome</keyword>
<keyword evidence="4 5" id="KW-0173">Coenzyme A biosynthesis</keyword>
<dbReference type="RefSeq" id="WP_301774571.1">
    <property type="nucleotide sequence ID" value="NZ_JAGGJB010000003.1"/>
</dbReference>
<keyword evidence="5" id="KW-0963">Cytoplasm</keyword>
<dbReference type="GO" id="GO:0004140">
    <property type="term" value="F:dephospho-CoA kinase activity"/>
    <property type="evidence" value="ECO:0007669"/>
    <property type="project" value="UniProtKB-UniRule"/>
</dbReference>
<dbReference type="Proteomes" id="UP001169492">
    <property type="component" value="Unassembled WGS sequence"/>
</dbReference>
<dbReference type="PANTHER" id="PTHR10695:SF46">
    <property type="entry name" value="BIFUNCTIONAL COENZYME A SYNTHASE-RELATED"/>
    <property type="match status" value="1"/>
</dbReference>
<proteinExistence type="inferred from homology"/>
<keyword evidence="3 5" id="KW-0067">ATP-binding</keyword>
<comment type="pathway">
    <text evidence="5">Cofactor biosynthesis; coenzyme A biosynthesis; CoA from (R)-pantothenate: step 5/5.</text>
</comment>
<evidence type="ECO:0000256" key="5">
    <source>
        <dbReference type="HAMAP-Rule" id="MF_00376"/>
    </source>
</evidence>
<gene>
    <name evidence="5 7" type="primary">coaE</name>
    <name evidence="7" type="ORF">J6I90_05600</name>
    <name evidence="8" type="ORF">J6I92_05705</name>
</gene>
<dbReference type="InterPro" id="IPR001977">
    <property type="entry name" value="Depp_CoAkinase"/>
</dbReference>
<dbReference type="SUPFAM" id="SSF52540">
    <property type="entry name" value="P-loop containing nucleoside triphosphate hydrolases"/>
    <property type="match status" value="1"/>
</dbReference>
<dbReference type="GO" id="GO:0005737">
    <property type="term" value="C:cytoplasm"/>
    <property type="evidence" value="ECO:0007669"/>
    <property type="project" value="UniProtKB-SubCell"/>
</dbReference>
<evidence type="ECO:0000313" key="7">
    <source>
        <dbReference type="EMBL" id="MDN7124347.1"/>
    </source>
</evidence>
<dbReference type="GO" id="GO:0005524">
    <property type="term" value="F:ATP binding"/>
    <property type="evidence" value="ECO:0007669"/>
    <property type="project" value="UniProtKB-UniRule"/>
</dbReference>
<keyword evidence="2 5" id="KW-0547">Nucleotide-binding</keyword>
<sequence length="215" mass="23676">MMWVLGLTGGIGSGKTTVSDLFSGHGITVVDADVIARHILDQGTPALAAVTERYGKQALTDDGSLNRGWLREKIFAEPEEKDWLNQLTHPLIRSQLLEELEAAASPYVILSAPLLVENNLTRLCDRVLVVDVSEETQRQRTLARDKVSSDQIEQILAAQASRNERLAAADDVINNEGTLSELAPQVKALHQDYLGRAQLKRAREKALQTDQGQED</sequence>
<dbReference type="CDD" id="cd02022">
    <property type="entry name" value="DPCK"/>
    <property type="match status" value="1"/>
</dbReference>
<evidence type="ECO:0000313" key="10">
    <source>
        <dbReference type="Proteomes" id="UP001169492"/>
    </source>
</evidence>
<evidence type="ECO:0000256" key="4">
    <source>
        <dbReference type="ARBA" id="ARBA00022993"/>
    </source>
</evidence>
<keyword evidence="5 7" id="KW-0418">Kinase</keyword>
<dbReference type="EC" id="2.7.1.24" evidence="5 6"/>
<evidence type="ECO:0000313" key="9">
    <source>
        <dbReference type="Proteomes" id="UP001169491"/>
    </source>
</evidence>
<dbReference type="AlphaFoldDB" id="A0AAW7QY13"/>
<dbReference type="Proteomes" id="UP001169491">
    <property type="component" value="Unassembled WGS sequence"/>
</dbReference>
<dbReference type="NCBIfam" id="TIGR00152">
    <property type="entry name" value="dephospho-CoA kinase"/>
    <property type="match status" value="1"/>
</dbReference>
<evidence type="ECO:0000256" key="1">
    <source>
        <dbReference type="ARBA" id="ARBA00009018"/>
    </source>
</evidence>
<comment type="catalytic activity">
    <reaction evidence="5">
        <text>3'-dephospho-CoA + ATP = ADP + CoA + H(+)</text>
        <dbReference type="Rhea" id="RHEA:18245"/>
        <dbReference type="ChEBI" id="CHEBI:15378"/>
        <dbReference type="ChEBI" id="CHEBI:30616"/>
        <dbReference type="ChEBI" id="CHEBI:57287"/>
        <dbReference type="ChEBI" id="CHEBI:57328"/>
        <dbReference type="ChEBI" id="CHEBI:456216"/>
        <dbReference type="EC" id="2.7.1.24"/>
    </reaction>
</comment>
<comment type="function">
    <text evidence="5">Catalyzes the phosphorylation of the 3'-hydroxyl group of dephosphocoenzyme A to form coenzyme A.</text>
</comment>
<comment type="caution">
    <text evidence="7">The sequence shown here is derived from an EMBL/GenBank/DDBJ whole genome shotgun (WGS) entry which is preliminary data.</text>
</comment>
<organism evidence="7 10">
    <name type="scientific">Pseudidiomarina terrestris</name>
    <dbReference type="NCBI Taxonomy" id="2820060"/>
    <lineage>
        <taxon>Bacteria</taxon>
        <taxon>Pseudomonadati</taxon>
        <taxon>Pseudomonadota</taxon>
        <taxon>Gammaproteobacteria</taxon>
        <taxon>Alteromonadales</taxon>
        <taxon>Idiomarinaceae</taxon>
        <taxon>Pseudidiomarina</taxon>
    </lineage>
</organism>
<dbReference type="Gene3D" id="3.40.50.300">
    <property type="entry name" value="P-loop containing nucleotide triphosphate hydrolases"/>
    <property type="match status" value="1"/>
</dbReference>
<keyword evidence="5 7" id="KW-0808">Transferase</keyword>
<comment type="subcellular location">
    <subcellularLocation>
        <location evidence="5">Cytoplasm</location>
    </subcellularLocation>
</comment>
<reference evidence="9 10" key="1">
    <citation type="submission" date="2021-03" db="EMBL/GenBank/DDBJ databases">
        <title>Pseudidiomarina terrestris, a new bacterium isolated from saline soil.</title>
        <authorList>
            <person name="Galisteo C."/>
            <person name="De La Haba R."/>
            <person name="Sanchez-Porro C."/>
            <person name="Ventosa A."/>
        </authorList>
    </citation>
    <scope>NUCLEOTIDE SEQUENCE [LARGE SCALE GENOMIC DNA]</scope>
    <source>
        <strain evidence="7 10">1APP75-32.1</strain>
        <strain evidence="9">1APR75-15</strain>
        <strain evidence="8">1ASR75-15</strain>
    </source>
</reference>
<feature type="binding site" evidence="5">
    <location>
        <begin position="12"/>
        <end position="17"/>
    </location>
    <ligand>
        <name>ATP</name>
        <dbReference type="ChEBI" id="CHEBI:30616"/>
    </ligand>
</feature>
<name>A0AAW7QY13_9GAMM</name>
<accession>A0AAW7QY13</accession>
<evidence type="ECO:0000256" key="3">
    <source>
        <dbReference type="ARBA" id="ARBA00022840"/>
    </source>
</evidence>